<evidence type="ECO:0000256" key="1">
    <source>
        <dbReference type="SAM" id="MobiDB-lite"/>
    </source>
</evidence>
<sequence length="128" mass="12995">MTGISAGTRLFATRCLMLGLALGLVLGLVLGQAPGLSSAGNNPAPGQTAPRSDDGAVAAQWQTTAIMPSVQRLAATQADAPDADPSDPAPDREPDPRIAETVGPFRSSLRPCRPVDCPPARGPPSNAS</sequence>
<proteinExistence type="predicted"/>
<gene>
    <name evidence="2" type="ORF">OCH7691_04147</name>
</gene>
<dbReference type="RefSeq" id="WP_085885492.1">
    <property type="nucleotide sequence ID" value="NZ_FWFR01000005.1"/>
</dbReference>
<evidence type="ECO:0000313" key="3">
    <source>
        <dbReference type="Proteomes" id="UP000193200"/>
    </source>
</evidence>
<feature type="region of interest" description="Disordered" evidence="1">
    <location>
        <begin position="34"/>
        <end position="56"/>
    </location>
</feature>
<name>A0A1Y5TYJ6_9PROT</name>
<protein>
    <submittedName>
        <fullName evidence="2">Uncharacterized protein</fullName>
    </submittedName>
</protein>
<dbReference type="AlphaFoldDB" id="A0A1Y5TYJ6"/>
<dbReference type="InParanoid" id="A0A1Y5TYJ6"/>
<dbReference type="Proteomes" id="UP000193200">
    <property type="component" value="Unassembled WGS sequence"/>
</dbReference>
<keyword evidence="3" id="KW-1185">Reference proteome</keyword>
<organism evidence="2 3">
    <name type="scientific">Oceanibacterium hippocampi</name>
    <dbReference type="NCBI Taxonomy" id="745714"/>
    <lineage>
        <taxon>Bacteria</taxon>
        <taxon>Pseudomonadati</taxon>
        <taxon>Pseudomonadota</taxon>
        <taxon>Alphaproteobacteria</taxon>
        <taxon>Sneathiellales</taxon>
        <taxon>Sneathiellaceae</taxon>
        <taxon>Oceanibacterium</taxon>
    </lineage>
</organism>
<feature type="compositionally biased region" description="Basic and acidic residues" evidence="1">
    <location>
        <begin position="89"/>
        <end position="98"/>
    </location>
</feature>
<evidence type="ECO:0000313" key="2">
    <source>
        <dbReference type="EMBL" id="SLN76607.1"/>
    </source>
</evidence>
<reference evidence="2 3" key="1">
    <citation type="submission" date="2017-03" db="EMBL/GenBank/DDBJ databases">
        <authorList>
            <person name="Afonso C.L."/>
            <person name="Miller P.J."/>
            <person name="Scott M.A."/>
            <person name="Spackman E."/>
            <person name="Goraichik I."/>
            <person name="Dimitrov K.M."/>
            <person name="Suarez D.L."/>
            <person name="Swayne D.E."/>
        </authorList>
    </citation>
    <scope>NUCLEOTIDE SEQUENCE [LARGE SCALE GENOMIC DNA]</scope>
    <source>
        <strain evidence="2 3">CECT 7691</strain>
    </source>
</reference>
<accession>A0A1Y5TYJ6</accession>
<dbReference type="EMBL" id="FWFR01000005">
    <property type="protein sequence ID" value="SLN76607.1"/>
    <property type="molecule type" value="Genomic_DNA"/>
</dbReference>
<feature type="region of interest" description="Disordered" evidence="1">
    <location>
        <begin position="72"/>
        <end position="128"/>
    </location>
</feature>